<dbReference type="EMBL" id="LR031569">
    <property type="protein sequence ID" value="VDC66727.1"/>
    <property type="molecule type" value="Genomic_DNA"/>
</dbReference>
<sequence>MMLDILSYAKKLEAEESKPKNEAETIQENNNPRKEVFVIKHRRSHERSKPTKTGPKDSTASEEKSTGTTTNQTPTDVDAILI</sequence>
<name>A0A3P5YGB2_BRACM</name>
<proteinExistence type="predicted"/>
<dbReference type="HOGENOM" id="CLU_2561510_0_0_1"/>
<dbReference type="Proteomes" id="UP000011750">
    <property type="component" value="Chromosome A06"/>
</dbReference>
<reference evidence="3" key="3">
    <citation type="submission" date="2018-11" db="EMBL/GenBank/DDBJ databases">
        <authorList>
            <consortium name="Genoscope - CEA"/>
            <person name="William W."/>
        </authorList>
    </citation>
    <scope>NUCLEOTIDE SEQUENCE</scope>
</reference>
<evidence type="ECO:0000313" key="2">
    <source>
        <dbReference type="EMBL" id="CAG7870074.1"/>
    </source>
</evidence>
<dbReference type="EMBL" id="LS974622">
    <property type="protein sequence ID" value="CAG7870074.1"/>
    <property type="molecule type" value="Genomic_DNA"/>
</dbReference>
<accession>A0A3P5YGB2</accession>
<evidence type="ECO:0000313" key="4">
    <source>
        <dbReference type="EnsemblPlants" id="Bra019426.1-P"/>
    </source>
</evidence>
<accession>M4DSD3</accession>
<reference evidence="5" key="1">
    <citation type="journal article" date="2011" name="Nat. Genet.">
        <title>The genome of the mesopolyploid crop species Brassica rapa.</title>
        <authorList>
            <consortium name="Brassica rapa Genome Sequencing Project Consortium"/>
            <person name="Wang X."/>
            <person name="Wang H."/>
            <person name="Wang J."/>
            <person name="Sun R."/>
            <person name="Wu J."/>
            <person name="Liu S."/>
            <person name="Bai Y."/>
            <person name="Mun J.H."/>
            <person name="Bancroft I."/>
            <person name="Cheng F."/>
            <person name="Huang S."/>
            <person name="Li X."/>
            <person name="Hua W."/>
            <person name="Wang J."/>
            <person name="Wang X."/>
            <person name="Freeling M."/>
            <person name="Pires J.C."/>
            <person name="Paterson A.H."/>
            <person name="Chalhoub B."/>
            <person name="Wang B."/>
            <person name="Hayward A."/>
            <person name="Sharpe A.G."/>
            <person name="Park B.S."/>
            <person name="Weisshaar B."/>
            <person name="Liu B."/>
            <person name="Li B."/>
            <person name="Liu B."/>
            <person name="Tong C."/>
            <person name="Song C."/>
            <person name="Duran C."/>
            <person name="Peng C."/>
            <person name="Geng C."/>
            <person name="Koh C."/>
            <person name="Lin C."/>
            <person name="Edwards D."/>
            <person name="Mu D."/>
            <person name="Shen D."/>
            <person name="Soumpourou E."/>
            <person name="Li F."/>
            <person name="Fraser F."/>
            <person name="Conant G."/>
            <person name="Lassalle G."/>
            <person name="King G.J."/>
            <person name="Bonnema G."/>
            <person name="Tang H."/>
            <person name="Wang H."/>
            <person name="Belcram H."/>
            <person name="Zhou H."/>
            <person name="Hirakawa H."/>
            <person name="Abe H."/>
            <person name="Guo H."/>
            <person name="Wang H."/>
            <person name="Jin H."/>
            <person name="Parkin I.A."/>
            <person name="Batley J."/>
            <person name="Kim J.S."/>
            <person name="Just J."/>
            <person name="Li J."/>
            <person name="Xu J."/>
            <person name="Deng J."/>
            <person name="Kim J.A."/>
            <person name="Li J."/>
            <person name="Yu J."/>
            <person name="Meng J."/>
            <person name="Wang J."/>
            <person name="Min J."/>
            <person name="Poulain J."/>
            <person name="Wang J."/>
            <person name="Hatakeyama K."/>
            <person name="Wu K."/>
            <person name="Wang L."/>
            <person name="Fang L."/>
            <person name="Trick M."/>
            <person name="Links M.G."/>
            <person name="Zhao M."/>
            <person name="Jin M."/>
            <person name="Ramchiary N."/>
            <person name="Drou N."/>
            <person name="Berkman P.J."/>
            <person name="Cai Q."/>
            <person name="Huang Q."/>
            <person name="Li R."/>
            <person name="Tabata S."/>
            <person name="Cheng S."/>
            <person name="Zhang S."/>
            <person name="Zhang S."/>
            <person name="Huang S."/>
            <person name="Sato S."/>
            <person name="Sun S."/>
            <person name="Kwon S.J."/>
            <person name="Choi S.R."/>
            <person name="Lee T.H."/>
            <person name="Fan W."/>
            <person name="Zhao X."/>
            <person name="Tan X."/>
            <person name="Xu X."/>
            <person name="Wang Y."/>
            <person name="Qiu Y."/>
            <person name="Yin Y."/>
            <person name="Li Y."/>
            <person name="Du Y."/>
            <person name="Liao Y."/>
            <person name="Lim Y."/>
            <person name="Narusaka Y."/>
            <person name="Wang Y."/>
            <person name="Wang Z."/>
            <person name="Li Z."/>
            <person name="Wang Z."/>
            <person name="Xiong Z."/>
            <person name="Zhang Z."/>
        </authorList>
    </citation>
    <scope>NUCLEOTIDE SEQUENCE [LARGE SCALE GENOMIC DNA]</scope>
    <source>
        <strain evidence="5">cv. Chiifu-401-42</strain>
    </source>
</reference>
<gene>
    <name evidence="3" type="ORF">BRAA06T25267Z</name>
    <name evidence="2" type="ORF">BRAPAZ1V2_A06P23140.2</name>
</gene>
<reference evidence="4" key="4">
    <citation type="submission" date="2023-03" db="UniProtKB">
        <authorList>
            <consortium name="EnsemblPlants"/>
        </authorList>
    </citation>
    <scope>IDENTIFICATION</scope>
    <source>
        <strain evidence="4">cv. Chiifu-401-42</strain>
    </source>
</reference>
<dbReference type="OMA" id="HWRSHER"/>
<protein>
    <submittedName>
        <fullName evidence="3 4">Uncharacterized protein</fullName>
    </submittedName>
</protein>
<dbReference type="Gramene" id="A06p23140.2_BraZ1">
    <property type="protein sequence ID" value="A06p23140.2_BraZ1.CDS.1"/>
    <property type="gene ID" value="A06g23140.2_BraZ1"/>
</dbReference>
<dbReference type="EnsemblPlants" id="Bra019426.1">
    <property type="protein sequence ID" value="Bra019426.1-P"/>
    <property type="gene ID" value="Bra019426"/>
</dbReference>
<evidence type="ECO:0000256" key="1">
    <source>
        <dbReference type="SAM" id="MobiDB-lite"/>
    </source>
</evidence>
<evidence type="ECO:0000313" key="3">
    <source>
        <dbReference type="EMBL" id="VDC66727.1"/>
    </source>
</evidence>
<feature type="compositionally biased region" description="Polar residues" evidence="1">
    <location>
        <begin position="66"/>
        <end position="75"/>
    </location>
</feature>
<dbReference type="Gramene" id="Bra019426.1">
    <property type="protein sequence ID" value="Bra019426.1-P"/>
    <property type="gene ID" value="Bra019426"/>
</dbReference>
<feature type="compositionally biased region" description="Basic and acidic residues" evidence="1">
    <location>
        <begin position="14"/>
        <end position="23"/>
    </location>
</feature>
<evidence type="ECO:0000313" key="5">
    <source>
        <dbReference type="Proteomes" id="UP000011750"/>
    </source>
</evidence>
<organism evidence="3">
    <name type="scientific">Brassica campestris</name>
    <name type="common">Field mustard</name>
    <dbReference type="NCBI Taxonomy" id="3711"/>
    <lineage>
        <taxon>Eukaryota</taxon>
        <taxon>Viridiplantae</taxon>
        <taxon>Streptophyta</taxon>
        <taxon>Embryophyta</taxon>
        <taxon>Tracheophyta</taxon>
        <taxon>Spermatophyta</taxon>
        <taxon>Magnoliopsida</taxon>
        <taxon>eudicotyledons</taxon>
        <taxon>Gunneridae</taxon>
        <taxon>Pentapetalae</taxon>
        <taxon>rosids</taxon>
        <taxon>malvids</taxon>
        <taxon>Brassicales</taxon>
        <taxon>Brassicaceae</taxon>
        <taxon>Brassiceae</taxon>
        <taxon>Brassica</taxon>
    </lineage>
</organism>
<dbReference type="Proteomes" id="UP000694005">
    <property type="component" value="Chromosome A06"/>
</dbReference>
<keyword evidence="5" id="KW-1185">Reference proteome</keyword>
<feature type="region of interest" description="Disordered" evidence="1">
    <location>
        <begin position="14"/>
        <end position="82"/>
    </location>
</feature>
<dbReference type="AlphaFoldDB" id="A0A3P5YGB2"/>
<reference evidence="5" key="2">
    <citation type="journal article" date="2018" name="Hortic Res">
        <title>Improved Brassica rapa reference genome by single-molecule sequencing and chromosome conformation capture technologies.</title>
        <authorList>
            <person name="Zhang L."/>
            <person name="Cai X."/>
            <person name="Wu J."/>
            <person name="Liu M."/>
            <person name="Grob S."/>
            <person name="Cheng F."/>
            <person name="Liang J."/>
            <person name="Cai C."/>
            <person name="Liu Z."/>
            <person name="Liu B."/>
            <person name="Wang F."/>
            <person name="Li S."/>
            <person name="Liu F."/>
            <person name="Li X."/>
            <person name="Cheng L."/>
            <person name="Yang W."/>
            <person name="Li M.H."/>
            <person name="Grossniklaus U."/>
            <person name="Zheng H."/>
            <person name="Wang X."/>
        </authorList>
    </citation>
    <scope>NUCLEOTIDE SEQUENCE [LARGE SCALE GENOMIC DNA]</scope>
    <source>
        <strain evidence="5">cv. Chiifu-401-42</strain>
    </source>
</reference>